<feature type="compositionally biased region" description="Polar residues" evidence="1">
    <location>
        <begin position="232"/>
        <end position="246"/>
    </location>
</feature>
<dbReference type="InterPro" id="IPR036869">
    <property type="entry name" value="J_dom_sf"/>
</dbReference>
<feature type="region of interest" description="Disordered" evidence="1">
    <location>
        <begin position="232"/>
        <end position="295"/>
    </location>
</feature>
<dbReference type="PROSITE" id="PS50076">
    <property type="entry name" value="DNAJ_2"/>
    <property type="match status" value="1"/>
</dbReference>
<feature type="region of interest" description="Disordered" evidence="1">
    <location>
        <begin position="329"/>
        <end position="395"/>
    </location>
</feature>
<protein>
    <recommendedName>
        <fullName evidence="2">J domain-containing protein</fullName>
    </recommendedName>
</protein>
<dbReference type="Pfam" id="PF00226">
    <property type="entry name" value="DnaJ"/>
    <property type="match status" value="1"/>
</dbReference>
<dbReference type="SUPFAM" id="SSF46565">
    <property type="entry name" value="Chaperone J-domain"/>
    <property type="match status" value="1"/>
</dbReference>
<feature type="compositionally biased region" description="Polar residues" evidence="1">
    <location>
        <begin position="139"/>
        <end position="160"/>
    </location>
</feature>
<feature type="compositionally biased region" description="Basic and acidic residues" evidence="1">
    <location>
        <begin position="527"/>
        <end position="538"/>
    </location>
</feature>
<keyword evidence="4" id="KW-1185">Reference proteome</keyword>
<gene>
    <name evidence="3" type="ORF">Cni_G13118</name>
</gene>
<dbReference type="Pfam" id="PF11926">
    <property type="entry name" value="DUF3444"/>
    <property type="match status" value="1"/>
</dbReference>
<evidence type="ECO:0000313" key="3">
    <source>
        <dbReference type="EMBL" id="WOL04397.1"/>
    </source>
</evidence>
<evidence type="ECO:0000313" key="4">
    <source>
        <dbReference type="Proteomes" id="UP001327560"/>
    </source>
</evidence>
<dbReference type="PANTHER" id="PTHR44137">
    <property type="entry name" value="BNAC03G44070D PROTEIN"/>
    <property type="match status" value="1"/>
</dbReference>
<feature type="domain" description="J" evidence="2">
    <location>
        <begin position="66"/>
        <end position="130"/>
    </location>
</feature>
<dbReference type="SMART" id="SM00271">
    <property type="entry name" value="DnaJ"/>
    <property type="match status" value="1"/>
</dbReference>
<dbReference type="CDD" id="cd06257">
    <property type="entry name" value="DnaJ"/>
    <property type="match status" value="1"/>
</dbReference>
<sequence length="768" mass="85402">MECNKDEALRARAISEKKFLEKDIAGAKKFALKAQNLFPVLEGIVQLLATLDVYLSSEDKAYGEKDWYAILDVSASADEDTVKKQYRKLALLLHPDKNKSVGAEGAFKLISEAWSVLSDKSRRMLYDQKRTAKVLLKKTSQQNKNKAARSNANGFSNSAKNAPPKAQARKSNTNVTPATVHPSPRPQVPETFWTSCNRCKMQYEYLKVYLNHTLLCPNCHEPFLAKETQSPSGAFVSSVSGSQQHHTNSDHNITDKNAYGQGKSNSTTKGMGASGFQNGANQGSQGNQNFQWGPFSRTAGAASATASSAAAAQAANVVHLTYEKVRKEREEAQAAARREEALRKKNSTLKRNATASGVLNAGMDDDLPAKRGRGIDDDPGNGNGMASAGQFASSEPNRAASNLGVFYKFRMGGKQNNLVKEFTRSDGRNMLIENAKSAIDKKLKEWKSAATVKIDAKENTKKKLKLNETDKTETKDVVHGDTSDQHQSVEFVSDTKQDAVVKNKANIQSSDSDSENNEPVSIDVPDSDFHDFDNDRSEQSIGGDQIWATYDDEDGMPRYYALVQQVISLNPFKVRMSFLTSKSNSEFGPMDWVASGFPKTCGDFRIGRYEVSDTINIFSHKIKWEKGPRGVIKIVPRRGETWALYRNWSPEWNEHTADDIIYKYDMVEVLKDYSEEQGVSVIPLVKVSGFRTVFCRHHDPKEVKRIQKEEMFRFSHQVPSYFLTGKEAENAPKGLLELDPAATPLELLQIINESKREVVAETVGQTVN</sequence>
<proteinExistence type="predicted"/>
<dbReference type="InterPro" id="IPR001623">
    <property type="entry name" value="DnaJ_domain"/>
</dbReference>
<feature type="compositionally biased region" description="Low complexity" evidence="1">
    <location>
        <begin position="274"/>
        <end position="291"/>
    </location>
</feature>
<dbReference type="InterPro" id="IPR056988">
    <property type="entry name" value="Zn_ribbon_pln"/>
</dbReference>
<dbReference type="PROSITE" id="PS00636">
    <property type="entry name" value="DNAJ_1"/>
    <property type="match status" value="1"/>
</dbReference>
<feature type="region of interest" description="Disordered" evidence="1">
    <location>
        <begin position="139"/>
        <end position="186"/>
    </location>
</feature>
<dbReference type="Pfam" id="PF23551">
    <property type="entry name" value="Zn_ribbon_20"/>
    <property type="match status" value="1"/>
</dbReference>
<dbReference type="InterPro" id="IPR024593">
    <property type="entry name" value="DUF3444"/>
</dbReference>
<dbReference type="AlphaFoldDB" id="A0AAQ3KDD3"/>
<feature type="compositionally biased region" description="Basic and acidic residues" evidence="1">
    <location>
        <begin position="367"/>
        <end position="376"/>
    </location>
</feature>
<feature type="compositionally biased region" description="Basic and acidic residues" evidence="1">
    <location>
        <begin position="329"/>
        <end position="343"/>
    </location>
</feature>
<evidence type="ECO:0000256" key="1">
    <source>
        <dbReference type="SAM" id="MobiDB-lite"/>
    </source>
</evidence>
<feature type="region of interest" description="Disordered" evidence="1">
    <location>
        <begin position="470"/>
        <end position="538"/>
    </location>
</feature>
<dbReference type="EMBL" id="CP136893">
    <property type="protein sequence ID" value="WOL04397.1"/>
    <property type="molecule type" value="Genomic_DNA"/>
</dbReference>
<feature type="compositionally biased region" description="Basic and acidic residues" evidence="1">
    <location>
        <begin position="470"/>
        <end position="484"/>
    </location>
</feature>
<name>A0AAQ3KDD3_9LILI</name>
<reference evidence="3 4" key="1">
    <citation type="submission" date="2023-10" db="EMBL/GenBank/DDBJ databases">
        <title>Chromosome-scale genome assembly provides insights into flower coloration mechanisms of Canna indica.</title>
        <authorList>
            <person name="Li C."/>
        </authorList>
    </citation>
    <scope>NUCLEOTIDE SEQUENCE [LARGE SCALE GENOMIC DNA]</scope>
    <source>
        <tissue evidence="3">Flower</tissue>
    </source>
</reference>
<evidence type="ECO:0000259" key="2">
    <source>
        <dbReference type="PROSITE" id="PS50076"/>
    </source>
</evidence>
<dbReference type="Proteomes" id="UP001327560">
    <property type="component" value="Chromosome 4"/>
</dbReference>
<accession>A0AAQ3KDD3</accession>
<dbReference type="PANTHER" id="PTHR44137:SF32">
    <property type="entry name" value="DNAJ HEAT SHOCK AMINO-TERMINAL DOMAIN PROTEIN"/>
    <property type="match status" value="1"/>
</dbReference>
<dbReference type="InterPro" id="IPR018253">
    <property type="entry name" value="DnaJ_domain_CS"/>
</dbReference>
<dbReference type="GO" id="GO:0005783">
    <property type="term" value="C:endoplasmic reticulum"/>
    <property type="evidence" value="ECO:0007669"/>
    <property type="project" value="UniProtKB-ARBA"/>
</dbReference>
<organism evidence="3 4">
    <name type="scientific">Canna indica</name>
    <name type="common">Indian-shot</name>
    <dbReference type="NCBI Taxonomy" id="4628"/>
    <lineage>
        <taxon>Eukaryota</taxon>
        <taxon>Viridiplantae</taxon>
        <taxon>Streptophyta</taxon>
        <taxon>Embryophyta</taxon>
        <taxon>Tracheophyta</taxon>
        <taxon>Spermatophyta</taxon>
        <taxon>Magnoliopsida</taxon>
        <taxon>Liliopsida</taxon>
        <taxon>Zingiberales</taxon>
        <taxon>Cannaceae</taxon>
        <taxon>Canna</taxon>
    </lineage>
</organism>
<dbReference type="PRINTS" id="PR00625">
    <property type="entry name" value="JDOMAIN"/>
</dbReference>
<dbReference type="Gene3D" id="1.10.287.110">
    <property type="entry name" value="DnaJ domain"/>
    <property type="match status" value="1"/>
</dbReference>